<reference evidence="2" key="2">
    <citation type="submission" date="2022-01" db="EMBL/GenBank/DDBJ databases">
        <authorList>
            <person name="Yamashiro T."/>
            <person name="Shiraishi A."/>
            <person name="Satake H."/>
            <person name="Nakayama K."/>
        </authorList>
    </citation>
    <scope>NUCLEOTIDE SEQUENCE</scope>
</reference>
<keyword evidence="3" id="KW-1185">Reference proteome</keyword>
<sequence length="336" mass="37084">MDCHAGNPSDHIFDLTDKIGQLMIGSKEGIGSFGASNRLEDLESSFPFYKYKHPLTHKGHRGVSVKHVGASPGRLHVFSELSKQLLVSRKHLILDVSTRWNATYAMLSTTLEFKEVFVNYADRETSYTTLPSDEDWEKVEEGCVSSIQFFFSELYGIIKKELDVVLLDASDCMKDMTTEMKKKFDKYWGSCNLLISIGAVLDPRYKMKLIDFSFKAIYQSVVSNANIGSQSGCGMDKSLCGRLAICLRVGSGGGLAHLGGKSSRLFKYGCGEVGEGEKTSSRPARGVRLVVEQVVDQILVSGDDLLNEMSMILVRATFLGGFLVEDEALEVILKGV</sequence>
<dbReference type="EMBL" id="BQNB010017571">
    <property type="protein sequence ID" value="GJT64726.1"/>
    <property type="molecule type" value="Genomic_DNA"/>
</dbReference>
<feature type="domain" description="hAT-like transposase RNase-H fold" evidence="1">
    <location>
        <begin position="146"/>
        <end position="220"/>
    </location>
</feature>
<dbReference type="PANTHER" id="PTHR23272:SF182">
    <property type="entry name" value="OS09G0381850 PROTEIN"/>
    <property type="match status" value="1"/>
</dbReference>
<dbReference type="Proteomes" id="UP001151760">
    <property type="component" value="Unassembled WGS sequence"/>
</dbReference>
<accession>A0ABQ5FN39</accession>
<dbReference type="InterPro" id="IPR025525">
    <property type="entry name" value="hAT-like_transposase_RNase-H"/>
</dbReference>
<evidence type="ECO:0000259" key="1">
    <source>
        <dbReference type="Pfam" id="PF14372"/>
    </source>
</evidence>
<name>A0ABQ5FN39_9ASTR</name>
<organism evidence="2 3">
    <name type="scientific">Tanacetum coccineum</name>
    <dbReference type="NCBI Taxonomy" id="301880"/>
    <lineage>
        <taxon>Eukaryota</taxon>
        <taxon>Viridiplantae</taxon>
        <taxon>Streptophyta</taxon>
        <taxon>Embryophyta</taxon>
        <taxon>Tracheophyta</taxon>
        <taxon>Spermatophyta</taxon>
        <taxon>Magnoliopsida</taxon>
        <taxon>eudicotyledons</taxon>
        <taxon>Gunneridae</taxon>
        <taxon>Pentapetalae</taxon>
        <taxon>asterids</taxon>
        <taxon>campanulids</taxon>
        <taxon>Asterales</taxon>
        <taxon>Asteraceae</taxon>
        <taxon>Asteroideae</taxon>
        <taxon>Anthemideae</taxon>
        <taxon>Anthemidinae</taxon>
        <taxon>Tanacetum</taxon>
    </lineage>
</organism>
<gene>
    <name evidence="2" type="ORF">Tco_1016206</name>
</gene>
<dbReference type="Pfam" id="PF14372">
    <property type="entry name" value="hAT-like_RNase-H"/>
    <property type="match status" value="1"/>
</dbReference>
<dbReference type="PANTHER" id="PTHR23272">
    <property type="entry name" value="BED FINGER-RELATED"/>
    <property type="match status" value="1"/>
</dbReference>
<proteinExistence type="predicted"/>
<evidence type="ECO:0000313" key="3">
    <source>
        <dbReference type="Proteomes" id="UP001151760"/>
    </source>
</evidence>
<comment type="caution">
    <text evidence="2">The sequence shown here is derived from an EMBL/GenBank/DDBJ whole genome shotgun (WGS) entry which is preliminary data.</text>
</comment>
<evidence type="ECO:0000313" key="2">
    <source>
        <dbReference type="EMBL" id="GJT64726.1"/>
    </source>
</evidence>
<dbReference type="InterPro" id="IPR012337">
    <property type="entry name" value="RNaseH-like_sf"/>
</dbReference>
<reference evidence="2" key="1">
    <citation type="journal article" date="2022" name="Int. J. Mol. Sci.">
        <title>Draft Genome of Tanacetum Coccineum: Genomic Comparison of Closely Related Tanacetum-Family Plants.</title>
        <authorList>
            <person name="Yamashiro T."/>
            <person name="Shiraishi A."/>
            <person name="Nakayama K."/>
            <person name="Satake H."/>
        </authorList>
    </citation>
    <scope>NUCLEOTIDE SEQUENCE</scope>
</reference>
<protein>
    <submittedName>
        <fullName evidence="2">Zinc finger BED domain-containing protein RICESLEEPER 2-like protein</fullName>
    </submittedName>
</protein>
<dbReference type="SUPFAM" id="SSF53098">
    <property type="entry name" value="Ribonuclease H-like"/>
    <property type="match status" value="1"/>
</dbReference>